<dbReference type="Pfam" id="PF10199">
    <property type="entry name" value="Adaptin_binding"/>
    <property type="match status" value="1"/>
</dbReference>
<dbReference type="Gene3D" id="3.40.50.11960">
    <property type="match status" value="1"/>
</dbReference>
<evidence type="ECO:0000256" key="2">
    <source>
        <dbReference type="ARBA" id="ARBA00007973"/>
    </source>
</evidence>
<reference evidence="5 6" key="1">
    <citation type="submission" date="2020-06" db="EMBL/GenBank/DDBJ databases">
        <title>The yeast mating-type switching endonuclease HO is a domesticated member of an unorthodox homing genetic element family.</title>
        <authorList>
            <person name="Coughlan A.Y."/>
            <person name="Lombardi L."/>
            <person name="Braun-Galleani S."/>
            <person name="Martos A.R."/>
            <person name="Galeote V."/>
            <person name="Bigey F."/>
            <person name="Dequin S."/>
            <person name="Byrne K.P."/>
            <person name="Wolfe K.H."/>
        </authorList>
    </citation>
    <scope>NUCLEOTIDE SEQUENCE [LARGE SCALE GENOMIC DNA]</scope>
    <source>
        <strain evidence="5 6">CBS2947</strain>
    </source>
</reference>
<dbReference type="AlphaFoldDB" id="A0A7H9HRR0"/>
<dbReference type="InterPro" id="IPR034627">
    <property type="entry name" value="Irc6"/>
</dbReference>
<dbReference type="GO" id="GO:0030674">
    <property type="term" value="F:protein-macromolecule adaptor activity"/>
    <property type="evidence" value="ECO:0007669"/>
    <property type="project" value="TreeGrafter"/>
</dbReference>
<evidence type="ECO:0000313" key="5">
    <source>
        <dbReference type="EMBL" id="QLQ80050.1"/>
    </source>
</evidence>
<accession>A0A7H9HRR0</accession>
<dbReference type="Proteomes" id="UP000510647">
    <property type="component" value="Chromosome 4"/>
</dbReference>
<dbReference type="PANTHER" id="PTHR28043:SF1">
    <property type="entry name" value="INCREASED RECOMBINATION CENTERS PROTEIN 6"/>
    <property type="match status" value="1"/>
</dbReference>
<evidence type="ECO:0000313" key="6">
    <source>
        <dbReference type="Proteomes" id="UP000510647"/>
    </source>
</evidence>
<proteinExistence type="inferred from homology"/>
<dbReference type="GO" id="GO:0016192">
    <property type="term" value="P:vesicle-mediated transport"/>
    <property type="evidence" value="ECO:0007669"/>
    <property type="project" value="InterPro"/>
</dbReference>
<gene>
    <name evidence="5" type="ORF">HG537_0D00500</name>
</gene>
<keyword evidence="4" id="KW-0160">Chromosomal rearrangement</keyword>
<dbReference type="OrthoDB" id="10261384at2759"/>
<dbReference type="EMBL" id="CP059270">
    <property type="protein sequence ID" value="QLQ80050.1"/>
    <property type="molecule type" value="Genomic_DNA"/>
</dbReference>
<dbReference type="PANTHER" id="PTHR28043">
    <property type="entry name" value="INCREASED RECOMBINATION CENTERS PROTEIN 6"/>
    <property type="match status" value="1"/>
</dbReference>
<comment type="similarity">
    <text evidence="2">Belongs to the IRC6 family.</text>
</comment>
<sequence>MGVDRNRVLVAFQRGPDETVSRAEALERIFGLDSESGQGNIMKNLTWKTKYYQLQYDLYVDEFEDLANWLDELNESHCELLRSVLAGVVVVKRFDPTSTAELRQFCEIKSPDSFLVWCNTNPADEETLDRANSTIASTNANAEMVNWHCTGSINEYGEKVGVARLREIIDTHEWAEIRTAASSSAAPQLKDNLTAVVSKLQKARQQYQGLENQDEASSFAAAVAEEIAELL</sequence>
<evidence type="ECO:0000256" key="1">
    <source>
        <dbReference type="ARBA" id="ARBA00002976"/>
    </source>
</evidence>
<keyword evidence="6" id="KW-1185">Reference proteome</keyword>
<name>A0A7H9HRR0_9SACH</name>
<evidence type="ECO:0000256" key="4">
    <source>
        <dbReference type="ARBA" id="ARBA00022447"/>
    </source>
</evidence>
<evidence type="ECO:0000256" key="3">
    <source>
        <dbReference type="ARBA" id="ARBA00015902"/>
    </source>
</evidence>
<organism evidence="5 6">
    <name type="scientific">Torulaspora globosa</name>
    <dbReference type="NCBI Taxonomy" id="48254"/>
    <lineage>
        <taxon>Eukaryota</taxon>
        <taxon>Fungi</taxon>
        <taxon>Dikarya</taxon>
        <taxon>Ascomycota</taxon>
        <taxon>Saccharomycotina</taxon>
        <taxon>Saccharomycetes</taxon>
        <taxon>Saccharomycetales</taxon>
        <taxon>Saccharomycetaceae</taxon>
        <taxon>Torulaspora</taxon>
    </lineage>
</organism>
<comment type="function">
    <text evidence="1">Involved in gross chromosomal rearrangements (GCRs) and telomere healing.</text>
</comment>
<protein>
    <recommendedName>
        <fullName evidence="3">Increased recombination centers protein 6</fullName>
    </recommendedName>
</protein>